<dbReference type="InterPro" id="IPR006059">
    <property type="entry name" value="SBP"/>
</dbReference>
<dbReference type="PANTHER" id="PTHR30222">
    <property type="entry name" value="SPERMIDINE/PUTRESCINE-BINDING PERIPLASMIC PROTEIN"/>
    <property type="match status" value="1"/>
</dbReference>
<keyword evidence="2" id="KW-1133">Transmembrane helix</keyword>
<dbReference type="Proteomes" id="UP000515819">
    <property type="component" value="Chromosome"/>
</dbReference>
<feature type="transmembrane region" description="Helical" evidence="2">
    <location>
        <begin position="472"/>
        <end position="490"/>
    </location>
</feature>
<keyword evidence="2" id="KW-0472">Membrane</keyword>
<protein>
    <submittedName>
        <fullName evidence="4">Extracellular solute-binding protein</fullName>
    </submittedName>
</protein>
<keyword evidence="5" id="KW-1185">Reference proteome</keyword>
<feature type="chain" id="PRO_5038788270" evidence="3">
    <location>
        <begin position="19"/>
        <end position="501"/>
    </location>
</feature>
<dbReference type="Gene3D" id="3.40.190.10">
    <property type="entry name" value="Periplasmic binding protein-like II"/>
    <property type="match status" value="2"/>
</dbReference>
<evidence type="ECO:0000256" key="3">
    <source>
        <dbReference type="SAM" id="SignalP"/>
    </source>
</evidence>
<sequence>MLKRVTAVAAATMMTFLAMVPGTKITHAQGNDDVIKLRVCNWEEYIDLGAWDEEERMELENGAEIFGENSMVDDFTEWYYETYGKRVEVEYSCFGTNEDLYNQLTLGDVYDLVCPSDYMIMKLMAEKKLVPFSEDFYDTDNPDNYYVRGVSDYIKDTFDENEIGGESWSKYAAGYMWGVTGVLYNPEKMTEEEASTWDVFLNDKFKRQVTIKDNVRDSYFAALGSYRKDELMDESLRNAPDYQERLMQIMNDVDSDTIENVEDILQDMQGNVYSFETDSGKADMISGKVVANYQWSGDAVYAMDQAEEDDFYLDFAVPEESTNLWFDGWVMLQSGIGQDAEKQQAAEAFVNFVSRPDNAVRNMYYIGYTSVISGGDDDTVYDYLKWNYEAEDDEEDTTEYPVGFFFCGDDSNEDYIMTVPEEQTRRQLFAQYPTQEVLQRSAVMQYFDDTANKEINQMWINVRCYNIEDVPVQIWIFVGVAIVLVIYITIRIRMSHYREKK</sequence>
<dbReference type="SUPFAM" id="SSF53850">
    <property type="entry name" value="Periplasmic binding protein-like II"/>
    <property type="match status" value="1"/>
</dbReference>
<reference evidence="4 5" key="1">
    <citation type="submission" date="2020-08" db="EMBL/GenBank/DDBJ databases">
        <authorList>
            <person name="Liu C."/>
            <person name="Sun Q."/>
        </authorList>
    </citation>
    <scope>NUCLEOTIDE SEQUENCE [LARGE SCALE GENOMIC DNA]</scope>
    <source>
        <strain evidence="4 5">NSJ-4</strain>
    </source>
</reference>
<keyword evidence="1 3" id="KW-0732">Signal</keyword>
<evidence type="ECO:0000313" key="4">
    <source>
        <dbReference type="EMBL" id="QNM01062.1"/>
    </source>
</evidence>
<dbReference type="PANTHER" id="PTHR30222:SF17">
    <property type="entry name" value="SPERMIDINE_PUTRESCINE-BINDING PERIPLASMIC PROTEIN"/>
    <property type="match status" value="1"/>
</dbReference>
<evidence type="ECO:0000256" key="1">
    <source>
        <dbReference type="ARBA" id="ARBA00022729"/>
    </source>
</evidence>
<accession>A0A7G9FR80</accession>
<dbReference type="Pfam" id="PF13416">
    <property type="entry name" value="SBP_bac_8"/>
    <property type="match status" value="1"/>
</dbReference>
<dbReference type="KEGG" id="wcp:H9Q76_07910"/>
<name>A0A7G9FR80_9FIRM</name>
<feature type="signal peptide" evidence="3">
    <location>
        <begin position="1"/>
        <end position="18"/>
    </location>
</feature>
<gene>
    <name evidence="4" type="ORF">H9Q76_07910</name>
</gene>
<proteinExistence type="predicted"/>
<dbReference type="AlphaFoldDB" id="A0A7G9FR80"/>
<evidence type="ECO:0000256" key="2">
    <source>
        <dbReference type="SAM" id="Phobius"/>
    </source>
</evidence>
<evidence type="ECO:0000313" key="5">
    <source>
        <dbReference type="Proteomes" id="UP000515819"/>
    </source>
</evidence>
<keyword evidence="2" id="KW-0812">Transmembrane</keyword>
<dbReference type="EMBL" id="CP060632">
    <property type="protein sequence ID" value="QNM01062.1"/>
    <property type="molecule type" value="Genomic_DNA"/>
</dbReference>
<organism evidence="4 5">
    <name type="scientific">Wujia chipingensis</name>
    <dbReference type="NCBI Taxonomy" id="2763670"/>
    <lineage>
        <taxon>Bacteria</taxon>
        <taxon>Bacillati</taxon>
        <taxon>Bacillota</taxon>
        <taxon>Clostridia</taxon>
        <taxon>Lachnospirales</taxon>
        <taxon>Lachnospiraceae</taxon>
        <taxon>Wujia</taxon>
    </lineage>
</organism>